<dbReference type="InterPro" id="IPR037219">
    <property type="entry name" value="Peptidase_M41-like"/>
</dbReference>
<dbReference type="InterPro" id="IPR000642">
    <property type="entry name" value="Peptidase_M41"/>
</dbReference>
<dbReference type="InterPro" id="IPR003959">
    <property type="entry name" value="ATPase_AAA_core"/>
</dbReference>
<keyword evidence="5" id="KW-0378">Hydrolase</keyword>
<protein>
    <recommendedName>
        <fullName evidence="9">AAA+ ATPase domain-containing protein</fullName>
    </recommendedName>
</protein>
<organism evidence="10 11">
    <name type="scientific">Coccomyxa viridis</name>
    <dbReference type="NCBI Taxonomy" id="1274662"/>
    <lineage>
        <taxon>Eukaryota</taxon>
        <taxon>Viridiplantae</taxon>
        <taxon>Chlorophyta</taxon>
        <taxon>core chlorophytes</taxon>
        <taxon>Trebouxiophyceae</taxon>
        <taxon>Trebouxiophyceae incertae sedis</taxon>
        <taxon>Coccomyxaceae</taxon>
        <taxon>Coccomyxa</taxon>
    </lineage>
</organism>
<keyword evidence="11" id="KW-1185">Reference proteome</keyword>
<dbReference type="GO" id="GO:0016887">
    <property type="term" value="F:ATP hydrolysis activity"/>
    <property type="evidence" value="ECO:0007669"/>
    <property type="project" value="InterPro"/>
</dbReference>
<keyword evidence="6" id="KW-0067">ATP-binding</keyword>
<evidence type="ECO:0000313" key="10">
    <source>
        <dbReference type="EMBL" id="CAK0764934.1"/>
    </source>
</evidence>
<evidence type="ECO:0000256" key="3">
    <source>
        <dbReference type="ARBA" id="ARBA00022670"/>
    </source>
</evidence>
<gene>
    <name evidence="10" type="ORF">CVIRNUC_003208</name>
</gene>
<dbReference type="Pfam" id="PF01434">
    <property type="entry name" value="Peptidase_M41"/>
    <property type="match status" value="1"/>
</dbReference>
<evidence type="ECO:0000256" key="7">
    <source>
        <dbReference type="SAM" id="MobiDB-lite"/>
    </source>
</evidence>
<proteinExistence type="inferred from homology"/>
<dbReference type="SUPFAM" id="SSF140990">
    <property type="entry name" value="FtsH protease domain-like"/>
    <property type="match status" value="1"/>
</dbReference>
<evidence type="ECO:0000256" key="1">
    <source>
        <dbReference type="ARBA" id="ARBA00010044"/>
    </source>
</evidence>
<comment type="similarity">
    <text evidence="1">In the C-terminal section; belongs to the peptidase M41 family.</text>
</comment>
<dbReference type="GO" id="GO:0009507">
    <property type="term" value="C:chloroplast"/>
    <property type="evidence" value="ECO:0007669"/>
    <property type="project" value="TreeGrafter"/>
</dbReference>
<dbReference type="FunFam" id="1.10.8.60:FF:000001">
    <property type="entry name" value="ATP-dependent zinc metalloprotease FtsH"/>
    <property type="match status" value="1"/>
</dbReference>
<dbReference type="GO" id="GO:0004222">
    <property type="term" value="F:metalloendopeptidase activity"/>
    <property type="evidence" value="ECO:0007669"/>
    <property type="project" value="InterPro"/>
</dbReference>
<feature type="compositionally biased region" description="Low complexity" evidence="7">
    <location>
        <begin position="836"/>
        <end position="846"/>
    </location>
</feature>
<dbReference type="PANTHER" id="PTHR23076:SF111">
    <property type="entry name" value="INACTIVE ATP-DEPENDENT ZINC METALLOPROTEASE FTSHI 1, CHLOROPLASTIC-RELATED"/>
    <property type="match status" value="1"/>
</dbReference>
<dbReference type="Pfam" id="PF00004">
    <property type="entry name" value="AAA"/>
    <property type="match status" value="1"/>
</dbReference>
<dbReference type="PANTHER" id="PTHR23076">
    <property type="entry name" value="METALLOPROTEASE M41 FTSH"/>
    <property type="match status" value="1"/>
</dbReference>
<feature type="region of interest" description="Disordered" evidence="7">
    <location>
        <begin position="26"/>
        <end position="54"/>
    </location>
</feature>
<dbReference type="Proteomes" id="UP001314263">
    <property type="component" value="Unassembled WGS sequence"/>
</dbReference>
<dbReference type="InterPro" id="IPR003593">
    <property type="entry name" value="AAA+_ATPase"/>
</dbReference>
<dbReference type="GO" id="GO:0006508">
    <property type="term" value="P:proteolysis"/>
    <property type="evidence" value="ECO:0007669"/>
    <property type="project" value="UniProtKB-KW"/>
</dbReference>
<dbReference type="GO" id="GO:0005524">
    <property type="term" value="F:ATP binding"/>
    <property type="evidence" value="ECO:0007669"/>
    <property type="project" value="UniProtKB-KW"/>
</dbReference>
<dbReference type="SMART" id="SM00382">
    <property type="entry name" value="AAA"/>
    <property type="match status" value="1"/>
</dbReference>
<feature type="compositionally biased region" description="Basic and acidic residues" evidence="7">
    <location>
        <begin position="824"/>
        <end position="835"/>
    </location>
</feature>
<comment type="caution">
    <text evidence="10">The sequence shown here is derived from an EMBL/GenBank/DDBJ whole genome shotgun (WGS) entry which is preliminary data.</text>
</comment>
<dbReference type="FunFam" id="3.40.50.300:FF:000352">
    <property type="entry name" value="ATP-dependent zinc metalloprotease FTSH 7, chloroplastic"/>
    <property type="match status" value="1"/>
</dbReference>
<keyword evidence="8" id="KW-1133">Transmembrane helix</keyword>
<feature type="transmembrane region" description="Helical" evidence="8">
    <location>
        <begin position="282"/>
        <end position="304"/>
    </location>
</feature>
<dbReference type="Gene3D" id="3.40.50.300">
    <property type="entry name" value="P-loop containing nucleotide triphosphate hydrolases"/>
    <property type="match status" value="1"/>
</dbReference>
<dbReference type="GO" id="GO:0045037">
    <property type="term" value="P:protein import into chloroplast stroma"/>
    <property type="evidence" value="ECO:0007669"/>
    <property type="project" value="TreeGrafter"/>
</dbReference>
<dbReference type="GO" id="GO:0004176">
    <property type="term" value="F:ATP-dependent peptidase activity"/>
    <property type="evidence" value="ECO:0007669"/>
    <property type="project" value="InterPro"/>
</dbReference>
<dbReference type="InterPro" id="IPR041569">
    <property type="entry name" value="AAA_lid_3"/>
</dbReference>
<dbReference type="InterPro" id="IPR027417">
    <property type="entry name" value="P-loop_NTPase"/>
</dbReference>
<keyword evidence="3" id="KW-0645">Protease</keyword>
<name>A0AAV1HYE0_9CHLO</name>
<dbReference type="CDD" id="cd19501">
    <property type="entry name" value="RecA-like_FtsH"/>
    <property type="match status" value="1"/>
</dbReference>
<reference evidence="10 11" key="1">
    <citation type="submission" date="2023-10" db="EMBL/GenBank/DDBJ databases">
        <authorList>
            <person name="Maclean D."/>
            <person name="Macfadyen A."/>
        </authorList>
    </citation>
    <scope>NUCLEOTIDE SEQUENCE [LARGE SCALE GENOMIC DNA]</scope>
</reference>
<keyword evidence="8" id="KW-0812">Transmembrane</keyword>
<evidence type="ECO:0000256" key="6">
    <source>
        <dbReference type="ARBA" id="ARBA00022840"/>
    </source>
</evidence>
<evidence type="ECO:0000256" key="2">
    <source>
        <dbReference type="ARBA" id="ARBA00010550"/>
    </source>
</evidence>
<sequence>MGGSSQGCRSHSEGLLHVSQFPKLRLTSAVGSRQSKPRGFPSLPAPPKPDERFTRKDLKRIKTEGPSLADVTQTRMAKLKREDGTFREYAYKWVPKEVVTSSGVYVAKEPDWQHLPQMPYMEFYQGLRERNWTSRHFRESSEPWKIEIYEDSGRLLAPSWSGFRATVTQADGSMRWVDMPTAGAESYTEDFMAGGGKGGIWRAQRMPAEPWHFGQYGYNQVFEQLFQLYEQQIPKKAENKMDQEFWFDPAKYEYNCPGEHLVDVAFKCTPDQPSLRLFYDHVYGYAYAGFAFSFLFVSLALGIFMPRKQMPNDPIQAIEFAQSKGQARKDGRTNVSFADVAGCDEAVRELKFVVEFLKDPAMYTSIGGKPPKGILLEGAPGTGKTLIAKAVAGEAGVPFYQMSGSEFVEAIVGVGAARVRDLFKRARVQEGPCIIFVDEIDALATKRAQAGKLLYCLGISQREKTNEEREQTLNQLLSEMDGFTPDQGVVFVAATNRIDLLDPAILRAGRFDEKVRIARPNTEGRFDILKVHTRKLKLDPDVTDDVLRQVARDLPGLSGAELANVLNEAALETVRRRGEQVSTADIYNGMDRILQGLRRPGMPKTFSISRSFAIHEAGKALVATVLRLDRERQGLKPRLERVERVSMVPRGRDWTRTIFLRGADEDYTMSTKGRMLERLRVILAGRAAEELLLEDGPTTYSLGDLRDATKLAQKTVQSYGMTDLGITMHAPKQHALGFMKRAFEVNVDNIDRDLFGRNVRGAMYQPVDETLDKYKKASYDLVRAAYAENVELLLAHKAALEAGHRELLEREVIFGDDLERILREHPPTDIPHDSENGSSRNGSNGSAAEKVPVGAESSM</sequence>
<dbReference type="Gene3D" id="1.20.58.760">
    <property type="entry name" value="Peptidase M41"/>
    <property type="match status" value="1"/>
</dbReference>
<feature type="region of interest" description="Disordered" evidence="7">
    <location>
        <begin position="824"/>
        <end position="859"/>
    </location>
</feature>
<accession>A0AAV1HYE0</accession>
<feature type="domain" description="AAA+ ATPase" evidence="9">
    <location>
        <begin position="370"/>
        <end position="521"/>
    </location>
</feature>
<evidence type="ECO:0000256" key="5">
    <source>
        <dbReference type="ARBA" id="ARBA00022801"/>
    </source>
</evidence>
<dbReference type="SUPFAM" id="SSF52540">
    <property type="entry name" value="P-loop containing nucleoside triphosphate hydrolases"/>
    <property type="match status" value="1"/>
</dbReference>
<evidence type="ECO:0000256" key="4">
    <source>
        <dbReference type="ARBA" id="ARBA00022741"/>
    </source>
</evidence>
<keyword evidence="8" id="KW-0472">Membrane</keyword>
<dbReference type="Pfam" id="PF17862">
    <property type="entry name" value="AAA_lid_3"/>
    <property type="match status" value="1"/>
</dbReference>
<evidence type="ECO:0000313" key="11">
    <source>
        <dbReference type="Proteomes" id="UP001314263"/>
    </source>
</evidence>
<dbReference type="EMBL" id="CAUYUE010000004">
    <property type="protein sequence ID" value="CAK0764934.1"/>
    <property type="molecule type" value="Genomic_DNA"/>
</dbReference>
<evidence type="ECO:0000259" key="9">
    <source>
        <dbReference type="SMART" id="SM00382"/>
    </source>
</evidence>
<evidence type="ECO:0000256" key="8">
    <source>
        <dbReference type="SAM" id="Phobius"/>
    </source>
</evidence>
<dbReference type="AlphaFoldDB" id="A0AAV1HYE0"/>
<comment type="similarity">
    <text evidence="2">In the N-terminal section; belongs to the AAA ATPase family.</text>
</comment>
<keyword evidence="4" id="KW-0547">Nucleotide-binding</keyword>
<dbReference type="Gene3D" id="1.10.8.60">
    <property type="match status" value="1"/>
</dbReference>